<name>A0ABR3Y8V8_9PEZI</name>
<accession>A0ABR3Y8V8</accession>
<protein>
    <submittedName>
        <fullName evidence="2">Uncharacterized protein</fullName>
    </submittedName>
</protein>
<evidence type="ECO:0000256" key="1">
    <source>
        <dbReference type="SAM" id="Phobius"/>
    </source>
</evidence>
<evidence type="ECO:0000313" key="2">
    <source>
        <dbReference type="EMBL" id="KAL1884381.1"/>
    </source>
</evidence>
<keyword evidence="3" id="KW-1185">Reference proteome</keyword>
<keyword evidence="1" id="KW-1133">Transmembrane helix</keyword>
<keyword evidence="1" id="KW-0472">Membrane</keyword>
<gene>
    <name evidence="2" type="ORF">VTK73DRAFT_75</name>
</gene>
<keyword evidence="1" id="KW-0812">Transmembrane</keyword>
<evidence type="ECO:0000313" key="3">
    <source>
        <dbReference type="Proteomes" id="UP001586593"/>
    </source>
</evidence>
<reference evidence="2 3" key="1">
    <citation type="journal article" date="2024" name="Commun. Biol.">
        <title>Comparative genomic analysis of thermophilic fungi reveals convergent evolutionary adaptations and gene losses.</title>
        <authorList>
            <person name="Steindorff A.S."/>
            <person name="Aguilar-Pontes M.V."/>
            <person name="Robinson A.J."/>
            <person name="Andreopoulos B."/>
            <person name="LaButti K."/>
            <person name="Kuo A."/>
            <person name="Mondo S."/>
            <person name="Riley R."/>
            <person name="Otillar R."/>
            <person name="Haridas S."/>
            <person name="Lipzen A."/>
            <person name="Grimwood J."/>
            <person name="Schmutz J."/>
            <person name="Clum A."/>
            <person name="Reid I.D."/>
            <person name="Moisan M.C."/>
            <person name="Butler G."/>
            <person name="Nguyen T.T.M."/>
            <person name="Dewar K."/>
            <person name="Conant G."/>
            <person name="Drula E."/>
            <person name="Henrissat B."/>
            <person name="Hansel C."/>
            <person name="Singer S."/>
            <person name="Hutchinson M.I."/>
            <person name="de Vries R.P."/>
            <person name="Natvig D.O."/>
            <person name="Powell A.J."/>
            <person name="Tsang A."/>
            <person name="Grigoriev I.V."/>
        </authorList>
    </citation>
    <scope>NUCLEOTIDE SEQUENCE [LARGE SCALE GENOMIC DNA]</scope>
    <source>
        <strain evidence="2 3">ATCC 24622</strain>
    </source>
</reference>
<proteinExistence type="predicted"/>
<organism evidence="2 3">
    <name type="scientific">Phialemonium thermophilum</name>
    <dbReference type="NCBI Taxonomy" id="223376"/>
    <lineage>
        <taxon>Eukaryota</taxon>
        <taxon>Fungi</taxon>
        <taxon>Dikarya</taxon>
        <taxon>Ascomycota</taxon>
        <taxon>Pezizomycotina</taxon>
        <taxon>Sordariomycetes</taxon>
        <taxon>Sordariomycetidae</taxon>
        <taxon>Cephalothecales</taxon>
        <taxon>Cephalothecaceae</taxon>
        <taxon>Phialemonium</taxon>
    </lineage>
</organism>
<comment type="caution">
    <text evidence="2">The sequence shown here is derived from an EMBL/GenBank/DDBJ whole genome shotgun (WGS) entry which is preliminary data.</text>
</comment>
<sequence>MGKLLFRKMRKTLHTANQVQWPVCPNPCGWVHFEIAARSLTIEQIGNRSARCPTACPPKLVVSPALHGGSGGKAPKARDLPSGTSSHFFFVRICLLLITLNCKFQLLILLRAKYHPSSPVSDQRFKHFLTCFLSASIAPSLL</sequence>
<dbReference type="Proteomes" id="UP001586593">
    <property type="component" value="Unassembled WGS sequence"/>
</dbReference>
<dbReference type="EMBL" id="JAZHXJ010000001">
    <property type="protein sequence ID" value="KAL1884381.1"/>
    <property type="molecule type" value="Genomic_DNA"/>
</dbReference>
<feature type="transmembrane region" description="Helical" evidence="1">
    <location>
        <begin position="88"/>
        <end position="110"/>
    </location>
</feature>